<proteinExistence type="predicted"/>
<dbReference type="EMBL" id="RCNR01000047">
    <property type="protein sequence ID" value="MUH37659.1"/>
    <property type="molecule type" value="Genomic_DNA"/>
</dbReference>
<keyword evidence="4" id="KW-1185">Reference proteome</keyword>
<dbReference type="Gene3D" id="3.20.20.80">
    <property type="entry name" value="Glycosidases"/>
    <property type="match status" value="1"/>
</dbReference>
<comment type="caution">
    <text evidence="3">The sequence shown here is derived from an EMBL/GenBank/DDBJ whole genome shotgun (WGS) entry which is preliminary data.</text>
</comment>
<dbReference type="InterPro" id="IPR039514">
    <property type="entry name" value="6GAL-like"/>
</dbReference>
<feature type="domain" description="Endo-beta-1,6-galactanase-like" evidence="2">
    <location>
        <begin position="25"/>
        <end position="63"/>
    </location>
</feature>
<evidence type="ECO:0000313" key="3">
    <source>
        <dbReference type="EMBL" id="MUH37659.1"/>
    </source>
</evidence>
<evidence type="ECO:0000313" key="4">
    <source>
        <dbReference type="Proteomes" id="UP000540519"/>
    </source>
</evidence>
<evidence type="ECO:0000256" key="1">
    <source>
        <dbReference type="SAM" id="SignalP"/>
    </source>
</evidence>
<sequence>MRKLFLGMVVLGMCCNVAAQNSILKVDIDTDVKFQTIHNFGASDAWAAQYVGLWPDEKRNQVAE</sequence>
<dbReference type="AlphaFoldDB" id="A0A7X2ZWJ5"/>
<dbReference type="GO" id="GO:0004553">
    <property type="term" value="F:hydrolase activity, hydrolyzing O-glycosyl compounds"/>
    <property type="evidence" value="ECO:0007669"/>
    <property type="project" value="InterPro"/>
</dbReference>
<gene>
    <name evidence="3" type="ORF">D9O36_17555</name>
</gene>
<accession>A0A7X2ZWJ5</accession>
<name>A0A7X2ZWJ5_9FLAO</name>
<keyword evidence="1" id="KW-0732">Signal</keyword>
<reference evidence="3 4" key="1">
    <citation type="journal article" date="2019" name="Mar. Drugs">
        <title>Comparative Genomics and CAZyme Genome Repertoires of Marine Zobellia amurskyensis KMM 3526(T) and Zobellia laminariae KMM 3676(T).</title>
        <authorList>
            <person name="Chernysheva N."/>
            <person name="Bystritskaya E."/>
            <person name="Stenkova A."/>
            <person name="Golovkin I."/>
            <person name="Nedashkovskaya O."/>
            <person name="Isaeva M."/>
        </authorList>
    </citation>
    <scope>NUCLEOTIDE SEQUENCE [LARGE SCALE GENOMIC DNA]</scope>
    <source>
        <strain evidence="3 4">KMM 3526</strain>
    </source>
</reference>
<dbReference type="Pfam" id="PF14587">
    <property type="entry name" value="Glyco_hydr_30_2"/>
    <property type="match status" value="1"/>
</dbReference>
<protein>
    <recommendedName>
        <fullName evidence="2">Endo-beta-1,6-galactanase-like domain-containing protein</fullName>
    </recommendedName>
</protein>
<evidence type="ECO:0000259" key="2">
    <source>
        <dbReference type="Pfam" id="PF14587"/>
    </source>
</evidence>
<feature type="signal peptide" evidence="1">
    <location>
        <begin position="1"/>
        <end position="19"/>
    </location>
</feature>
<feature type="chain" id="PRO_5030882789" description="Endo-beta-1,6-galactanase-like domain-containing protein" evidence="1">
    <location>
        <begin position="20"/>
        <end position="64"/>
    </location>
</feature>
<organism evidence="3 4">
    <name type="scientific">Zobellia amurskyensis</name>
    <dbReference type="NCBI Taxonomy" id="248905"/>
    <lineage>
        <taxon>Bacteria</taxon>
        <taxon>Pseudomonadati</taxon>
        <taxon>Bacteroidota</taxon>
        <taxon>Flavobacteriia</taxon>
        <taxon>Flavobacteriales</taxon>
        <taxon>Flavobacteriaceae</taxon>
        <taxon>Zobellia</taxon>
    </lineage>
</organism>
<dbReference type="Proteomes" id="UP000540519">
    <property type="component" value="Unassembled WGS sequence"/>
</dbReference>